<evidence type="ECO:0000256" key="4">
    <source>
        <dbReference type="ARBA" id="ARBA00048668"/>
    </source>
</evidence>
<feature type="domain" description="Nicotinate phosphoribosyltransferase N-terminal" evidence="7">
    <location>
        <begin position="28"/>
        <end position="154"/>
    </location>
</feature>
<dbReference type="GO" id="GO:0004516">
    <property type="term" value="F:nicotinate phosphoribosyltransferase activity"/>
    <property type="evidence" value="ECO:0007669"/>
    <property type="project" value="UniProtKB-EC"/>
</dbReference>
<dbReference type="PANTHER" id="PTHR11098:SF1">
    <property type="entry name" value="NICOTINATE PHOSPHORIBOSYLTRANSFERASE"/>
    <property type="match status" value="1"/>
</dbReference>
<feature type="region of interest" description="Disordered" evidence="5">
    <location>
        <begin position="399"/>
        <end position="453"/>
    </location>
</feature>
<comment type="pathway">
    <text evidence="1">Cofactor biosynthesis; NAD(+) biosynthesis.</text>
</comment>
<evidence type="ECO:0000313" key="9">
    <source>
        <dbReference type="Proteomes" id="UP000265618"/>
    </source>
</evidence>
<dbReference type="InterPro" id="IPR007229">
    <property type="entry name" value="Nic_PRibTrfase-Fam"/>
</dbReference>
<feature type="compositionally biased region" description="Acidic residues" evidence="5">
    <location>
        <begin position="399"/>
        <end position="420"/>
    </location>
</feature>
<keyword evidence="6" id="KW-0472">Membrane</keyword>
<gene>
    <name evidence="8" type="ORF">KIPB_000737</name>
</gene>
<evidence type="ECO:0000256" key="1">
    <source>
        <dbReference type="ARBA" id="ARBA00004790"/>
    </source>
</evidence>
<evidence type="ECO:0000256" key="2">
    <source>
        <dbReference type="ARBA" id="ARBA00010897"/>
    </source>
</evidence>
<name>A0A9K3CPI2_9EUKA</name>
<dbReference type="GO" id="GO:0034355">
    <property type="term" value="P:NAD+ biosynthetic process via the salvage pathway"/>
    <property type="evidence" value="ECO:0007669"/>
    <property type="project" value="TreeGrafter"/>
</dbReference>
<dbReference type="OrthoDB" id="193380at2759"/>
<keyword evidence="8" id="KW-0808">Transferase</keyword>
<feature type="transmembrane region" description="Helical" evidence="6">
    <location>
        <begin position="326"/>
        <end position="346"/>
    </location>
</feature>
<feature type="transmembrane region" description="Helical" evidence="6">
    <location>
        <begin position="287"/>
        <end position="306"/>
    </location>
</feature>
<sequence>MLSGRAKAASIFTDTQIPEPSSGFMGPMMTDLYQFTMCYAYWKLGVSEKTATFELFFRKNPFKGEFTVFAGMDEIVKFLHHFKIREDDIDYLKTVMPDAEDGFWQYLRDLDLSGVTLRGVKAGTPVFPKIPLITVTGPLGAVQLLETPLLNGVNYPSLLVTNAARMRYCLSSTLTNFTATWVVVYAALSVAPMLFPTLAQVQWDAIFHPRGWLRHSLFAVVLDLTACLSIGYWAVDDIDAQTDLWPKWAQRWSLVHNMAIHGSNVIWLLLDVCKFDRGLSGAYRRSTVIWTWVAGVVYTSLAMGSGVMTDVYPYFFFRPEHPQRKLFIVTTFVLGGVCHFAFMYIINRLARHNPIPEEDVTPHVAPETPGGLRVYGAVESAPVSIGDFSGYSEGDGYYDDVDDEEEYEESESGSELEEFNPDTPMAFLTPHTPETDTPLNRLKTTPTVSDGKGWGHTASRLWSRVQSALVPLDVKA</sequence>
<keyword evidence="6" id="KW-1133">Transmembrane helix</keyword>
<dbReference type="Pfam" id="PF17767">
    <property type="entry name" value="NAPRTase_N"/>
    <property type="match status" value="1"/>
</dbReference>
<reference evidence="8 9" key="1">
    <citation type="journal article" date="2018" name="PLoS ONE">
        <title>The draft genome of Kipferlia bialata reveals reductive genome evolution in fornicate parasites.</title>
        <authorList>
            <person name="Tanifuji G."/>
            <person name="Takabayashi S."/>
            <person name="Kume K."/>
            <person name="Takagi M."/>
            <person name="Nakayama T."/>
            <person name="Kamikawa R."/>
            <person name="Inagaki Y."/>
            <person name="Hashimoto T."/>
        </authorList>
    </citation>
    <scope>NUCLEOTIDE SEQUENCE [LARGE SCALE GENOMIC DNA]</scope>
    <source>
        <strain evidence="8">NY0173</strain>
    </source>
</reference>
<evidence type="ECO:0000256" key="6">
    <source>
        <dbReference type="SAM" id="Phobius"/>
    </source>
</evidence>
<keyword evidence="6" id="KW-0812">Transmembrane</keyword>
<dbReference type="InterPro" id="IPR040727">
    <property type="entry name" value="NAPRTase_N"/>
</dbReference>
<comment type="caution">
    <text evidence="8">The sequence shown here is derived from an EMBL/GenBank/DDBJ whole genome shotgun (WGS) entry which is preliminary data.</text>
</comment>
<feature type="transmembrane region" description="Helical" evidence="6">
    <location>
        <begin position="174"/>
        <end position="195"/>
    </location>
</feature>
<feature type="transmembrane region" description="Helical" evidence="6">
    <location>
        <begin position="216"/>
        <end position="235"/>
    </location>
</feature>
<evidence type="ECO:0000313" key="8">
    <source>
        <dbReference type="EMBL" id="GIQ80015.1"/>
    </source>
</evidence>
<dbReference type="GO" id="GO:0005829">
    <property type="term" value="C:cytosol"/>
    <property type="evidence" value="ECO:0007669"/>
    <property type="project" value="TreeGrafter"/>
</dbReference>
<evidence type="ECO:0000256" key="3">
    <source>
        <dbReference type="ARBA" id="ARBA00022642"/>
    </source>
</evidence>
<dbReference type="AlphaFoldDB" id="A0A9K3CPI2"/>
<evidence type="ECO:0000259" key="7">
    <source>
        <dbReference type="Pfam" id="PF17767"/>
    </source>
</evidence>
<keyword evidence="9" id="KW-1185">Reference proteome</keyword>
<proteinExistence type="inferred from homology"/>
<dbReference type="Gene3D" id="3.20.140.10">
    <property type="entry name" value="nicotinate phosphoribosyltransferase"/>
    <property type="match status" value="1"/>
</dbReference>
<comment type="catalytic activity">
    <reaction evidence="4">
        <text>5-phospho-alpha-D-ribose 1-diphosphate + nicotinate + ATP + H2O = nicotinate beta-D-ribonucleotide + ADP + phosphate + diphosphate</text>
        <dbReference type="Rhea" id="RHEA:36163"/>
        <dbReference type="ChEBI" id="CHEBI:15377"/>
        <dbReference type="ChEBI" id="CHEBI:30616"/>
        <dbReference type="ChEBI" id="CHEBI:32544"/>
        <dbReference type="ChEBI" id="CHEBI:33019"/>
        <dbReference type="ChEBI" id="CHEBI:43474"/>
        <dbReference type="ChEBI" id="CHEBI:57502"/>
        <dbReference type="ChEBI" id="CHEBI:58017"/>
        <dbReference type="ChEBI" id="CHEBI:456216"/>
        <dbReference type="EC" id="6.3.4.21"/>
    </reaction>
</comment>
<accession>A0A9K3CPI2</accession>
<dbReference type="EMBL" id="BDIP01000090">
    <property type="protein sequence ID" value="GIQ80015.1"/>
    <property type="molecule type" value="Genomic_DNA"/>
</dbReference>
<keyword evidence="3" id="KW-0662">Pyridine nucleotide biosynthesis</keyword>
<evidence type="ECO:0000256" key="5">
    <source>
        <dbReference type="SAM" id="MobiDB-lite"/>
    </source>
</evidence>
<protein>
    <submittedName>
        <fullName evidence="8">Nicotinate phosphoribosyltransferase family protein</fullName>
    </submittedName>
</protein>
<dbReference type="GO" id="GO:0016757">
    <property type="term" value="F:glycosyltransferase activity"/>
    <property type="evidence" value="ECO:0007669"/>
    <property type="project" value="UniProtKB-KW"/>
</dbReference>
<feature type="compositionally biased region" description="Polar residues" evidence="5">
    <location>
        <begin position="435"/>
        <end position="448"/>
    </location>
</feature>
<feature type="transmembrane region" description="Helical" evidence="6">
    <location>
        <begin position="255"/>
        <end position="275"/>
    </location>
</feature>
<dbReference type="SUPFAM" id="SSF54675">
    <property type="entry name" value="Nicotinate/Quinolinate PRTase N-terminal domain-like"/>
    <property type="match status" value="1"/>
</dbReference>
<organism evidence="8 9">
    <name type="scientific">Kipferlia bialata</name>
    <dbReference type="NCBI Taxonomy" id="797122"/>
    <lineage>
        <taxon>Eukaryota</taxon>
        <taxon>Metamonada</taxon>
        <taxon>Carpediemonas-like organisms</taxon>
        <taxon>Kipferlia</taxon>
    </lineage>
</organism>
<dbReference type="PANTHER" id="PTHR11098">
    <property type="entry name" value="NICOTINATE PHOSPHORIBOSYLTRANSFERASE"/>
    <property type="match status" value="1"/>
</dbReference>
<comment type="similarity">
    <text evidence="2">Belongs to the NAPRTase family.</text>
</comment>
<keyword evidence="8" id="KW-0328">Glycosyltransferase</keyword>
<dbReference type="Proteomes" id="UP000265618">
    <property type="component" value="Unassembled WGS sequence"/>
</dbReference>